<dbReference type="VEuPathDB" id="FungiDB:Z518_11223"/>
<evidence type="ECO:0000256" key="8">
    <source>
        <dbReference type="ARBA" id="ARBA00038387"/>
    </source>
</evidence>
<evidence type="ECO:0000256" key="1">
    <source>
        <dbReference type="ARBA" id="ARBA00004567"/>
    </source>
</evidence>
<comment type="subcellular location">
    <subcellularLocation>
        <location evidence="1">Nucleus</location>
        <location evidence="1">Nuclear pore complex</location>
    </subcellularLocation>
</comment>
<organism evidence="13 14">
    <name type="scientific">Rhinocladiella mackenziei CBS 650.93</name>
    <dbReference type="NCBI Taxonomy" id="1442369"/>
    <lineage>
        <taxon>Eukaryota</taxon>
        <taxon>Fungi</taxon>
        <taxon>Dikarya</taxon>
        <taxon>Ascomycota</taxon>
        <taxon>Pezizomycotina</taxon>
        <taxon>Eurotiomycetes</taxon>
        <taxon>Chaetothyriomycetidae</taxon>
        <taxon>Chaetothyriales</taxon>
        <taxon>Herpotrichiellaceae</taxon>
        <taxon>Rhinocladiella</taxon>
    </lineage>
</organism>
<evidence type="ECO:0000259" key="11">
    <source>
        <dbReference type="Pfam" id="PF18378"/>
    </source>
</evidence>
<dbReference type="InterPro" id="IPR048883">
    <property type="entry name" value="Nup188_N-subdom_III"/>
</dbReference>
<evidence type="ECO:0000256" key="5">
    <source>
        <dbReference type="ARBA" id="ARBA00023010"/>
    </source>
</evidence>
<dbReference type="Gene3D" id="1.25.10.70">
    <property type="match status" value="1"/>
</dbReference>
<dbReference type="GO" id="GO:0006606">
    <property type="term" value="P:protein import into nucleus"/>
    <property type="evidence" value="ECO:0007669"/>
    <property type="project" value="TreeGrafter"/>
</dbReference>
<evidence type="ECO:0000256" key="6">
    <source>
        <dbReference type="ARBA" id="ARBA00023132"/>
    </source>
</evidence>
<dbReference type="EMBL" id="KN847486">
    <property type="protein sequence ID" value="KIW99484.1"/>
    <property type="molecule type" value="Genomic_DNA"/>
</dbReference>
<reference evidence="13 14" key="1">
    <citation type="submission" date="2015-01" db="EMBL/GenBank/DDBJ databases">
        <title>The Genome Sequence of Rhinocladiella mackenzie CBS 650.93.</title>
        <authorList>
            <consortium name="The Broad Institute Genomics Platform"/>
            <person name="Cuomo C."/>
            <person name="de Hoog S."/>
            <person name="Gorbushina A."/>
            <person name="Stielow B."/>
            <person name="Teixiera M."/>
            <person name="Abouelleil A."/>
            <person name="Chapman S.B."/>
            <person name="Priest M."/>
            <person name="Young S.K."/>
            <person name="Wortman J."/>
            <person name="Nusbaum C."/>
            <person name="Birren B."/>
        </authorList>
    </citation>
    <scope>NUCLEOTIDE SEQUENCE [LARGE SCALE GENOMIC DNA]</scope>
    <source>
        <strain evidence="13 14">CBS 650.93</strain>
    </source>
</reference>
<evidence type="ECO:0000256" key="7">
    <source>
        <dbReference type="ARBA" id="ARBA00023242"/>
    </source>
</evidence>
<feature type="domain" description="Nucleoporin Nup188 N-terminal subdomain III" evidence="12">
    <location>
        <begin position="658"/>
        <end position="1105"/>
    </location>
</feature>
<dbReference type="STRING" id="1442369.A0A0D2IRZ0"/>
<dbReference type="InterPro" id="IPR044840">
    <property type="entry name" value="Nup188"/>
</dbReference>
<dbReference type="Pfam" id="PF10487">
    <property type="entry name" value="Nup188_N"/>
    <property type="match status" value="1"/>
</dbReference>
<dbReference type="Pfam" id="PF21093">
    <property type="entry name" value="Nup188_N-subdom_III"/>
    <property type="match status" value="1"/>
</dbReference>
<evidence type="ECO:0000259" key="12">
    <source>
        <dbReference type="Pfam" id="PF21093"/>
    </source>
</evidence>
<dbReference type="HOGENOM" id="CLU_001029_0_0_1"/>
<evidence type="ECO:0000256" key="3">
    <source>
        <dbReference type="ARBA" id="ARBA00022816"/>
    </source>
</evidence>
<keyword evidence="5" id="KW-0811">Translocation</keyword>
<evidence type="ECO:0000313" key="13">
    <source>
        <dbReference type="EMBL" id="KIW99484.1"/>
    </source>
</evidence>
<keyword evidence="14" id="KW-1185">Reference proteome</keyword>
<keyword evidence="7" id="KW-0539">Nucleus</keyword>
<gene>
    <name evidence="13" type="ORF">Z518_11223</name>
</gene>
<protein>
    <recommendedName>
        <fullName evidence="9">Nucleoporin NUP188</fullName>
    </recommendedName>
</protein>
<evidence type="ECO:0000313" key="14">
    <source>
        <dbReference type="Proteomes" id="UP000053617"/>
    </source>
</evidence>
<dbReference type="PANTHER" id="PTHR31431:SF1">
    <property type="entry name" value="NUCLEOPORIN NUP188"/>
    <property type="match status" value="1"/>
</dbReference>
<name>A0A0D2IRZ0_9EURO</name>
<dbReference type="RefSeq" id="XP_013266621.1">
    <property type="nucleotide sequence ID" value="XM_013411167.1"/>
</dbReference>
<keyword evidence="3" id="KW-0509">mRNA transport</keyword>
<dbReference type="GeneID" id="25299294"/>
<proteinExistence type="inferred from homology"/>
<dbReference type="OrthoDB" id="102511at2759"/>
<evidence type="ECO:0000259" key="10">
    <source>
        <dbReference type="Pfam" id="PF10487"/>
    </source>
</evidence>
<dbReference type="GO" id="GO:0051028">
    <property type="term" value="P:mRNA transport"/>
    <property type="evidence" value="ECO:0007669"/>
    <property type="project" value="UniProtKB-KW"/>
</dbReference>
<accession>A0A0D2IRZ0</accession>
<dbReference type="GO" id="GO:0006405">
    <property type="term" value="P:RNA export from nucleus"/>
    <property type="evidence" value="ECO:0007669"/>
    <property type="project" value="TreeGrafter"/>
</dbReference>
<feature type="domain" description="Nucleoporin Nup188 N-terminal" evidence="10">
    <location>
        <begin position="34"/>
        <end position="435"/>
    </location>
</feature>
<comment type="similarity">
    <text evidence="8">Belongs to the Nup188 family.</text>
</comment>
<keyword evidence="2" id="KW-0813">Transport</keyword>
<keyword evidence="4" id="KW-0653">Protein transport</keyword>
<dbReference type="InterPro" id="IPR041634">
    <property type="entry name" value="Nup188_C"/>
</dbReference>
<feature type="domain" description="Nuclear pore protein Nup188 C-terminal" evidence="11">
    <location>
        <begin position="1410"/>
        <end position="1794"/>
    </location>
</feature>
<keyword evidence="6" id="KW-0906">Nuclear pore complex</keyword>
<dbReference type="PANTHER" id="PTHR31431">
    <property type="entry name" value="NUCLEOPORIN NUP188 HOMOLOG"/>
    <property type="match status" value="1"/>
</dbReference>
<sequence length="1806" mass="200281">MAPASWDDLLNALLSHEDVKSEFAVEVLSGERPKKILSQLLPSFPPQSFSSKTTFESTTSTIPSSCDTLYNLDELKTDALWLSKHADLDELESLRLTILEWQYRPESRLREGYSEAEVASLKDALGSDYVDKQLQAREDSLARDDTSFDTQNSRRFRLICRHLQQQVVVLRIKKELLDLSLLPASVHTLPSTLRKLASSLISTDEQSLRGDIEIAVHGIRRQLRNLESGQNWETDETHTPFLKDATDTCCLESIGVILELLMLSVRKSRATTSSESLLLWLQLMSSVGFFSPFHSEIDAQLVAIQKMQSMGSLVTSALLDLASTVATLNEVASSGQSVRPNHQEGYFFDVDSIHDIHELLFNQAILANPHAGPTILSWAIIIHQIRLLAMAIKENRESHHVQKTIDGVATFDAATGRRSSASSSTSFQQSVFEDLLEKITTSSLNEDPSSVLLDMVIGRCGVFDYIAFLGASTSGLPTILAACQLQTLQELIAVSQSFLGYTPDLVSAQLALLSTVPGGSPQERPYDPVIEFVKDKYLLEGFYDVSAARFPYECLPFLQFCRALAKANIFDNQGIQYVEFRLRNLTTFTQAAVRGVEYRTIREDESASFVALNKPVNMLDLTQDKLLPHVTEQSPAFSIIPADATGEVISDPDSSTKVIRWQLEYSCLAYMGRLLELHYMGLLRTSLSQFEDPEAVISEIIGIFATLLSTIIGSTAGGRSEDQIRQHCASILDEANSQLSPDADIVSYIFEILEQELQAFRRRSVSSFDCRILISCLDFVVVLTKIRPSLVWSNISRTSLFSRQSSATLVLGIVSAVEIPRGNFDFLERFAQLYDALIQLATTGPDDALSGTNVTSARRKATAPTVLRIQGPLLLTTTEILFNAYQAIPEWSFQSPAQQSRITNLITESFSDVLRYAFDIGDALDSFTPPTTVFSEPAKFLVSSFRAPTLDDVAVNPILRILFSSGQRDMFGLSAEDEADRHVRSTLSLATLLVRYGQRRGLPLSSAEVHIFNAMPLLVRILQTRPSIRAHCLGLIRSIVTYVDQHQPSSLLGHLGSASCLDLLHLAKHIDQDSHSSEVRVELWKFMALLVKTSQQWLAVVMLTGSAPDAAKKAKSPESPTKCLRGKDFLKSALGELSNISNLLPQVAASMLEFALEAQQNWSWLTNDLNTSRDFLTKLVSFVTLIEPSRPHDIDLAYQNLIASLVTDLSAVHLHHAKITRDIGAVKIFIPLVHWLTSNAVEVSSYNTSLHSNLRRNFAAKYNGLSVSAVQRTGLTERQYGFNFFYDLDYADKLFCKDSFWNGGSGTPSNQSFSAEFRRANVNLSVVDSELILLLSLQRLCFEHCKFFVQDREIQKAMAHIVQNCLQANSRSYPAEAIFDSLFQTRADLSIALLRELIVAGAKGSDFIILLESAWDAVRFRNGSYEQAIVNGDLTYWRSMLYVLLMATQFHVNKKRKPTTIPGTSTAVVTLDPANTTFLEITTRIVAEGFKSAVSALQDQKQSKLKNNTDDENNFIGPRDISLLVTMMQTILRLPNIDQFSVELAERISSSGIISACVLLYSWAHLLTGPESDNQPRYADFCVQLLSSVSSLPLVAEELAIEGVLNRILASKTTEYLQRVPGGASHVDPRPNCGFLYRIWATGLLPLCLNLLHAVGGPIAAEISSFLNQFPNQLVRASTSFMLNLQTKAEEGTDVLTLTVAGEAGTLALISYILSSYRDAGASAAVDSTSILPLKGYDEHRKAIAEDVRDVLALKEDVRRKMTVPTDERELTWQTSKDGDKLDAKIVQELQMALASLGRDDDEDEK</sequence>
<dbReference type="Proteomes" id="UP000053617">
    <property type="component" value="Unassembled WGS sequence"/>
</dbReference>
<evidence type="ECO:0000256" key="4">
    <source>
        <dbReference type="ARBA" id="ARBA00022927"/>
    </source>
</evidence>
<dbReference type="GO" id="GO:0017056">
    <property type="term" value="F:structural constituent of nuclear pore"/>
    <property type="evidence" value="ECO:0007669"/>
    <property type="project" value="InterPro"/>
</dbReference>
<evidence type="ECO:0000256" key="2">
    <source>
        <dbReference type="ARBA" id="ARBA00022448"/>
    </source>
</evidence>
<dbReference type="InterPro" id="IPR018864">
    <property type="entry name" value="Nucleoporin_Nup188_N"/>
</dbReference>
<dbReference type="GO" id="GO:0044611">
    <property type="term" value="C:nuclear pore inner ring"/>
    <property type="evidence" value="ECO:0007669"/>
    <property type="project" value="TreeGrafter"/>
</dbReference>
<dbReference type="Pfam" id="PF18378">
    <property type="entry name" value="Nup188_C"/>
    <property type="match status" value="1"/>
</dbReference>
<evidence type="ECO:0000256" key="9">
    <source>
        <dbReference type="ARBA" id="ARBA00040174"/>
    </source>
</evidence>